<dbReference type="InterPro" id="IPR005135">
    <property type="entry name" value="Endo/exonuclease/phosphatase"/>
</dbReference>
<keyword evidence="4" id="KW-1185">Reference proteome</keyword>
<keyword evidence="1" id="KW-0812">Transmembrane</keyword>
<sequence>MVAVAALALTAALVLHPAIPGVVGTGVATVLPWLGLFVPVLLWAALATRRRVWIVTMVPLIAWLLVVGPLFVPLQTGPAADAAEGTLTVASQNVEAGSGGAAESALTLAEQGADVIALEELDSVARAEAAEAIDDAYPYSYRVGTVGLWSQYPIVNEQPLDLGLGWNRALAADLDTPSGLVSVYVVHAASLRPGAQSDRDDMLANLAEVVAQDENERVLVVGDFNATLTDPALRALQRSVSESNRSTASLGFTWPSNMPLARIDHIFHAGLTPLESSVLPAGNSDHRAVLTTFGM</sequence>
<keyword evidence="1" id="KW-1133">Transmembrane helix</keyword>
<protein>
    <recommendedName>
        <fullName evidence="2">Endonuclease/exonuclease/phosphatase domain-containing protein</fullName>
    </recommendedName>
</protein>
<proteinExistence type="predicted"/>
<evidence type="ECO:0000259" key="2">
    <source>
        <dbReference type="Pfam" id="PF03372"/>
    </source>
</evidence>
<dbReference type="SUPFAM" id="SSF56219">
    <property type="entry name" value="DNase I-like"/>
    <property type="match status" value="1"/>
</dbReference>
<organism evidence="3 4">
    <name type="scientific">Microterricola pindariensis</name>
    <dbReference type="NCBI Taxonomy" id="478010"/>
    <lineage>
        <taxon>Bacteria</taxon>
        <taxon>Bacillati</taxon>
        <taxon>Actinomycetota</taxon>
        <taxon>Actinomycetes</taxon>
        <taxon>Micrococcales</taxon>
        <taxon>Microbacteriaceae</taxon>
        <taxon>Microterricola</taxon>
    </lineage>
</organism>
<keyword evidence="1" id="KW-0472">Membrane</keyword>
<evidence type="ECO:0000256" key="1">
    <source>
        <dbReference type="SAM" id="Phobius"/>
    </source>
</evidence>
<name>A0ABX5B0I1_9MICO</name>
<dbReference type="Gene3D" id="3.60.10.10">
    <property type="entry name" value="Endonuclease/exonuclease/phosphatase"/>
    <property type="match status" value="1"/>
</dbReference>
<gene>
    <name evidence="3" type="ORF">GY24_00125</name>
</gene>
<dbReference type="InterPro" id="IPR036691">
    <property type="entry name" value="Endo/exonu/phosph_ase_sf"/>
</dbReference>
<feature type="domain" description="Endonuclease/exonuclease/phosphatase" evidence="2">
    <location>
        <begin position="106"/>
        <end position="286"/>
    </location>
</feature>
<evidence type="ECO:0000313" key="3">
    <source>
        <dbReference type="EMBL" id="PPL20590.1"/>
    </source>
</evidence>
<dbReference type="Proteomes" id="UP000237755">
    <property type="component" value="Unassembled WGS sequence"/>
</dbReference>
<reference evidence="3 4" key="1">
    <citation type="journal article" date="2008" name="Int. J. Syst. Evol. Microbiol.">
        <title>Leifsonia pindariensis sp. nov., isolated from the Pindari glacier of the Indian Himalayas, and emended description of the genus Leifsonia.</title>
        <authorList>
            <person name="Reddy G.S."/>
            <person name="Prabagaran S.R."/>
            <person name="Shivaji S."/>
        </authorList>
    </citation>
    <scope>NUCLEOTIDE SEQUENCE [LARGE SCALE GENOMIC DNA]</scope>
    <source>
        <strain evidence="3 4">PON 10</strain>
    </source>
</reference>
<evidence type="ECO:0000313" key="4">
    <source>
        <dbReference type="Proteomes" id="UP000237755"/>
    </source>
</evidence>
<dbReference type="EMBL" id="MPZN01000001">
    <property type="protein sequence ID" value="PPL20590.1"/>
    <property type="molecule type" value="Genomic_DNA"/>
</dbReference>
<dbReference type="Pfam" id="PF03372">
    <property type="entry name" value="Exo_endo_phos"/>
    <property type="match status" value="1"/>
</dbReference>
<feature type="transmembrane region" description="Helical" evidence="1">
    <location>
        <begin position="30"/>
        <end position="46"/>
    </location>
</feature>
<comment type="caution">
    <text evidence="3">The sequence shown here is derived from an EMBL/GenBank/DDBJ whole genome shotgun (WGS) entry which is preliminary data.</text>
</comment>
<feature type="transmembrane region" description="Helical" evidence="1">
    <location>
        <begin position="53"/>
        <end position="72"/>
    </location>
</feature>
<accession>A0ABX5B0I1</accession>